<evidence type="ECO:0000313" key="1">
    <source>
        <dbReference type="EMBL" id="MEQ2208310.1"/>
    </source>
</evidence>
<dbReference type="Gene3D" id="2.60.120.620">
    <property type="entry name" value="q2cbj1_9rhob like domain"/>
    <property type="match status" value="1"/>
</dbReference>
<dbReference type="Proteomes" id="UP001434883">
    <property type="component" value="Unassembled WGS sequence"/>
</dbReference>
<dbReference type="EMBL" id="JAHRIN010050460">
    <property type="protein sequence ID" value="MEQ2208310.1"/>
    <property type="molecule type" value="Genomic_DNA"/>
</dbReference>
<comment type="caution">
    <text evidence="1">The sequence shown here is derived from an EMBL/GenBank/DDBJ whole genome shotgun (WGS) entry which is preliminary data.</text>
</comment>
<sequence>VIALTRLPSALIELSEPLQVSRYEHGDFTNAHYDSSSSQSETTCAHTRLAGNTSALTEVSCRYAT</sequence>
<protein>
    <submittedName>
        <fullName evidence="1">Uncharacterized protein</fullName>
    </submittedName>
</protein>
<proteinExistence type="predicted"/>
<gene>
    <name evidence="1" type="ORF">XENOCAPTIV_021545</name>
</gene>
<reference evidence="1 2" key="1">
    <citation type="submission" date="2021-06" db="EMBL/GenBank/DDBJ databases">
        <authorList>
            <person name="Palmer J.M."/>
        </authorList>
    </citation>
    <scope>NUCLEOTIDE SEQUENCE [LARGE SCALE GENOMIC DNA]</scope>
    <source>
        <strain evidence="1 2">XC_2019</strain>
        <tissue evidence="1">Muscle</tissue>
    </source>
</reference>
<keyword evidence="2" id="KW-1185">Reference proteome</keyword>
<accession>A0ABV0RJN7</accession>
<feature type="non-terminal residue" evidence="1">
    <location>
        <position position="1"/>
    </location>
</feature>
<organism evidence="1 2">
    <name type="scientific">Xenoophorus captivus</name>
    <dbReference type="NCBI Taxonomy" id="1517983"/>
    <lineage>
        <taxon>Eukaryota</taxon>
        <taxon>Metazoa</taxon>
        <taxon>Chordata</taxon>
        <taxon>Craniata</taxon>
        <taxon>Vertebrata</taxon>
        <taxon>Euteleostomi</taxon>
        <taxon>Actinopterygii</taxon>
        <taxon>Neopterygii</taxon>
        <taxon>Teleostei</taxon>
        <taxon>Neoteleostei</taxon>
        <taxon>Acanthomorphata</taxon>
        <taxon>Ovalentaria</taxon>
        <taxon>Atherinomorphae</taxon>
        <taxon>Cyprinodontiformes</taxon>
        <taxon>Goodeidae</taxon>
        <taxon>Xenoophorus</taxon>
    </lineage>
</organism>
<evidence type="ECO:0000313" key="2">
    <source>
        <dbReference type="Proteomes" id="UP001434883"/>
    </source>
</evidence>
<name>A0ABV0RJN7_9TELE</name>